<sequence>MRDREHPIMRWYERHIDASLPRWAQGELPPAQASRLLRHAHVCHRCGPLYERWAQAHRALEDSLDAPSSMERLALTEGGLEAALAAAEPLAAPSRWPSMMALAGALTAVVAAMVLSPALTDEFRARGLGTPPPGVALRIFCATPGQPLRELHSGEACPAGAMLAFAAGGQAPYTHIAVQVRGTQRAELTAGPFLLSGAPGKEAPLALTVPLPETVGEAEVTAAFADSPSAALAALRGEEQGGAVVLKQALRVEEGP</sequence>
<dbReference type="Proteomes" id="UP000315369">
    <property type="component" value="Unassembled WGS sequence"/>
</dbReference>
<organism evidence="1 2">
    <name type="scientific">Myxococcus llanfairpwllgwyngyllgogerychwyrndrobwllllantysiliogogogochensis</name>
    <dbReference type="NCBI Taxonomy" id="2590453"/>
    <lineage>
        <taxon>Bacteria</taxon>
        <taxon>Pseudomonadati</taxon>
        <taxon>Myxococcota</taxon>
        <taxon>Myxococcia</taxon>
        <taxon>Myxococcales</taxon>
        <taxon>Cystobacterineae</taxon>
        <taxon>Myxococcaceae</taxon>
        <taxon>Myxococcus</taxon>
    </lineage>
</organism>
<name>A0A540X526_9BACT</name>
<accession>A0A540X526</accession>
<gene>
    <name evidence="1" type="ORF">FJV41_08890</name>
</gene>
<protein>
    <recommendedName>
        <fullName evidence="3">Zinc-finger domain-containing protein</fullName>
    </recommendedName>
</protein>
<proteinExistence type="predicted"/>
<keyword evidence="2" id="KW-1185">Reference proteome</keyword>
<dbReference type="AlphaFoldDB" id="A0A540X526"/>
<dbReference type="EMBL" id="VIFM01000025">
    <property type="protein sequence ID" value="TQF16352.1"/>
    <property type="molecule type" value="Genomic_DNA"/>
</dbReference>
<reference evidence="1 2" key="1">
    <citation type="submission" date="2019-06" db="EMBL/GenBank/DDBJ databases">
        <authorList>
            <person name="Livingstone P."/>
            <person name="Whitworth D."/>
        </authorList>
    </citation>
    <scope>NUCLEOTIDE SEQUENCE [LARGE SCALE GENOMIC DNA]</scope>
    <source>
        <strain evidence="1 2">AM401</strain>
    </source>
</reference>
<evidence type="ECO:0008006" key="3">
    <source>
        <dbReference type="Google" id="ProtNLM"/>
    </source>
</evidence>
<dbReference type="OrthoDB" id="5381543at2"/>
<evidence type="ECO:0000313" key="2">
    <source>
        <dbReference type="Proteomes" id="UP000315369"/>
    </source>
</evidence>
<evidence type="ECO:0000313" key="1">
    <source>
        <dbReference type="EMBL" id="TQF16352.1"/>
    </source>
</evidence>
<comment type="caution">
    <text evidence="1">The sequence shown here is derived from an EMBL/GenBank/DDBJ whole genome shotgun (WGS) entry which is preliminary data.</text>
</comment>